<evidence type="ECO:0000313" key="2">
    <source>
        <dbReference type="EMBL" id="MFB2877958.1"/>
    </source>
</evidence>
<gene>
    <name evidence="2" type="ORF">ACE1CC_13990</name>
</gene>
<sequence length="72" mass="7712">MIGLPTLQNGSSGDAVLVLQRLLTFQSLPTTVDGIFGPKTEEQVKAFQTARKLALVDGVVGPITWQELSELS</sequence>
<dbReference type="InterPro" id="IPR036365">
    <property type="entry name" value="PGBD-like_sf"/>
</dbReference>
<comment type="caution">
    <text evidence="2">The sequence shown here is derived from an EMBL/GenBank/DDBJ whole genome shotgun (WGS) entry which is preliminary data.</text>
</comment>
<keyword evidence="3" id="KW-1185">Reference proteome</keyword>
<reference evidence="2 3" key="1">
    <citation type="submission" date="2024-09" db="EMBL/GenBank/DDBJ databases">
        <title>Floridaenema gen nov. (Aerosakkonemataceae, Aerosakkonematales ord. nov., Cyanobacteria) from benthic tropical and subtropical fresh waters, with the description of four new species.</title>
        <authorList>
            <person name="Moretto J.A."/>
            <person name="Berthold D.E."/>
            <person name="Lefler F.W."/>
            <person name="Huang I.-S."/>
            <person name="Laughinghouse H. IV."/>
        </authorList>
    </citation>
    <scope>NUCLEOTIDE SEQUENCE [LARGE SCALE GENOMIC DNA]</scope>
    <source>
        <strain evidence="2 3">BLCC-F46</strain>
    </source>
</reference>
<dbReference type="SUPFAM" id="SSF47090">
    <property type="entry name" value="PGBD-like"/>
    <property type="match status" value="1"/>
</dbReference>
<protein>
    <submittedName>
        <fullName evidence="2">Peptidoglycan-binding protein</fullName>
    </submittedName>
</protein>
<accession>A0ABV4X5C0</accession>
<dbReference type="InterPro" id="IPR036366">
    <property type="entry name" value="PGBDSf"/>
</dbReference>
<organism evidence="2 3">
    <name type="scientific">Floridaenema aerugineum BLCC-F46</name>
    <dbReference type="NCBI Taxonomy" id="3153654"/>
    <lineage>
        <taxon>Bacteria</taxon>
        <taxon>Bacillati</taxon>
        <taxon>Cyanobacteriota</taxon>
        <taxon>Cyanophyceae</taxon>
        <taxon>Oscillatoriophycideae</taxon>
        <taxon>Aerosakkonematales</taxon>
        <taxon>Aerosakkonemataceae</taxon>
        <taxon>Floridanema</taxon>
        <taxon>Floridanema aerugineum</taxon>
    </lineage>
</organism>
<evidence type="ECO:0000313" key="3">
    <source>
        <dbReference type="Proteomes" id="UP001576774"/>
    </source>
</evidence>
<evidence type="ECO:0000259" key="1">
    <source>
        <dbReference type="Pfam" id="PF01471"/>
    </source>
</evidence>
<dbReference type="Pfam" id="PF01471">
    <property type="entry name" value="PG_binding_1"/>
    <property type="match status" value="1"/>
</dbReference>
<dbReference type="Proteomes" id="UP001576774">
    <property type="component" value="Unassembled WGS sequence"/>
</dbReference>
<dbReference type="InterPro" id="IPR002477">
    <property type="entry name" value="Peptidoglycan-bd-like"/>
</dbReference>
<dbReference type="EMBL" id="JBHFNQ010000108">
    <property type="protein sequence ID" value="MFB2877958.1"/>
    <property type="molecule type" value="Genomic_DNA"/>
</dbReference>
<feature type="domain" description="Peptidoglycan binding-like" evidence="1">
    <location>
        <begin position="12"/>
        <end position="68"/>
    </location>
</feature>
<proteinExistence type="predicted"/>
<name>A0ABV4X5C0_9CYAN</name>
<dbReference type="Gene3D" id="1.10.101.10">
    <property type="entry name" value="PGBD-like superfamily/PGBD"/>
    <property type="match status" value="1"/>
</dbReference>
<dbReference type="RefSeq" id="WP_413271045.1">
    <property type="nucleotide sequence ID" value="NZ_JBHFNQ010000108.1"/>
</dbReference>